<dbReference type="RefSeq" id="WP_058356798.1">
    <property type="nucleotide sequence ID" value="NZ_CABKVG010000009.1"/>
</dbReference>
<accession>A0ABY4E665</accession>
<keyword evidence="8" id="KW-1185">Reference proteome</keyword>
<organism evidence="7 8">
    <name type="scientific">Vitreoscilla massiliensis</name>
    <dbReference type="NCBI Taxonomy" id="1689272"/>
    <lineage>
        <taxon>Bacteria</taxon>
        <taxon>Pseudomonadati</taxon>
        <taxon>Pseudomonadota</taxon>
        <taxon>Betaproteobacteria</taxon>
        <taxon>Neisseriales</taxon>
        <taxon>Neisseriaceae</taxon>
        <taxon>Vitreoscilla</taxon>
    </lineage>
</organism>
<dbReference type="InterPro" id="IPR005025">
    <property type="entry name" value="FMN_Rdtase-like_dom"/>
</dbReference>
<dbReference type="NCBIfam" id="NF002999">
    <property type="entry name" value="PRK03767.1"/>
    <property type="match status" value="1"/>
</dbReference>
<dbReference type="Proteomes" id="UP000832011">
    <property type="component" value="Chromosome"/>
</dbReference>
<evidence type="ECO:0000256" key="3">
    <source>
        <dbReference type="ARBA" id="ARBA00022643"/>
    </source>
</evidence>
<dbReference type="Pfam" id="PF03358">
    <property type="entry name" value="FMN_red"/>
    <property type="match status" value="1"/>
</dbReference>
<dbReference type="PROSITE" id="PS50902">
    <property type="entry name" value="FLAVODOXIN_LIKE"/>
    <property type="match status" value="1"/>
</dbReference>
<sequence length="203" mass="20960">MLKILVLYYSQNGSVLNLAREIAKGADSVAGCEAVLRTVPKVSTVCEQVADSIPDSGAPYVSTADLRECAALAMGSPTRFGNMAAAMKYFLDGTSGVWLSGDLIGKPASVFTSSNSMHGGQESTLLTMMVPLLHQGMMVLGVPYSEADVGTTQSGGTPYGASHVSGNDGKNQLSPAEKRIAFAQGQRLAQTALALSLGKKAGA</sequence>
<protein>
    <recommendedName>
        <fullName evidence="4">Flavoprotein WrbA</fullName>
    </recommendedName>
</protein>
<dbReference type="InterPro" id="IPR008254">
    <property type="entry name" value="Flavodoxin/NO_synth"/>
</dbReference>
<evidence type="ECO:0000256" key="4">
    <source>
        <dbReference type="ARBA" id="ARBA00029652"/>
    </source>
</evidence>
<dbReference type="SUPFAM" id="SSF52218">
    <property type="entry name" value="Flavoproteins"/>
    <property type="match status" value="1"/>
</dbReference>
<reference evidence="7 8" key="1">
    <citation type="journal article" date="2022" name="Res Sq">
        <title>Evolution of multicellular longitudinally dividing oral cavity symbionts (Neisseriaceae).</title>
        <authorList>
            <person name="Nyongesa S."/>
            <person name="Weber P."/>
            <person name="Bernet E."/>
            <person name="Pullido F."/>
            <person name="Nieckarz M."/>
            <person name="Delaby M."/>
            <person name="Nieves C."/>
            <person name="Viehboeck T."/>
            <person name="Krause N."/>
            <person name="Rivera-Millot A."/>
            <person name="Nakamura A."/>
            <person name="Vischer N."/>
            <person name="VanNieuwenhze M."/>
            <person name="Brun Y."/>
            <person name="Cava F."/>
            <person name="Bulgheresi S."/>
            <person name="Veyrier F."/>
        </authorList>
    </citation>
    <scope>NUCLEOTIDE SEQUENCE [LARGE SCALE GENOMIC DNA]</scope>
    <source>
        <strain evidence="7 8">SN4</strain>
    </source>
</reference>
<comment type="similarity">
    <text evidence="1">Belongs to the WrbA family.</text>
</comment>
<feature type="domain" description="Flavodoxin-like" evidence="6">
    <location>
        <begin position="4"/>
        <end position="188"/>
    </location>
</feature>
<evidence type="ECO:0000313" key="7">
    <source>
        <dbReference type="EMBL" id="UOO91255.1"/>
    </source>
</evidence>
<dbReference type="NCBIfam" id="TIGR01755">
    <property type="entry name" value="flav_wrbA"/>
    <property type="match status" value="1"/>
</dbReference>
<gene>
    <name evidence="7" type="primary">wrbA</name>
    <name evidence="7" type="ORF">LVJ82_10895</name>
</gene>
<dbReference type="PANTHER" id="PTHR30546:SF23">
    <property type="entry name" value="FLAVOPROTEIN-LIKE PROTEIN YCP4-RELATED"/>
    <property type="match status" value="1"/>
</dbReference>
<keyword evidence="2" id="KW-0285">Flavoprotein</keyword>
<dbReference type="Gene3D" id="3.40.50.360">
    <property type="match status" value="1"/>
</dbReference>
<evidence type="ECO:0000259" key="6">
    <source>
        <dbReference type="PROSITE" id="PS50902"/>
    </source>
</evidence>
<evidence type="ECO:0000256" key="1">
    <source>
        <dbReference type="ARBA" id="ARBA00006961"/>
    </source>
</evidence>
<dbReference type="InterPro" id="IPR010089">
    <property type="entry name" value="Flavoprotein_WrbA-like"/>
</dbReference>
<evidence type="ECO:0000256" key="2">
    <source>
        <dbReference type="ARBA" id="ARBA00022630"/>
    </source>
</evidence>
<feature type="region of interest" description="Disordered" evidence="5">
    <location>
        <begin position="151"/>
        <end position="172"/>
    </location>
</feature>
<dbReference type="GO" id="GO:0003955">
    <property type="term" value="F:NAD(P)H dehydrogenase (quinone) activity"/>
    <property type="evidence" value="ECO:0007669"/>
    <property type="project" value="UniProtKB-EC"/>
</dbReference>
<name>A0ABY4E665_9NEIS</name>
<evidence type="ECO:0000256" key="5">
    <source>
        <dbReference type="SAM" id="MobiDB-lite"/>
    </source>
</evidence>
<proteinExistence type="inferred from homology"/>
<dbReference type="PANTHER" id="PTHR30546">
    <property type="entry name" value="FLAVODOXIN-RELATED PROTEIN WRBA-RELATED"/>
    <property type="match status" value="1"/>
</dbReference>
<evidence type="ECO:0000313" key="8">
    <source>
        <dbReference type="Proteomes" id="UP000832011"/>
    </source>
</evidence>
<keyword evidence="7" id="KW-0560">Oxidoreductase</keyword>
<keyword evidence="3" id="KW-0288">FMN</keyword>
<dbReference type="InterPro" id="IPR029039">
    <property type="entry name" value="Flavoprotein-like_sf"/>
</dbReference>
<dbReference type="EMBL" id="CP091511">
    <property type="protein sequence ID" value="UOO91255.1"/>
    <property type="molecule type" value="Genomic_DNA"/>
</dbReference>